<organism evidence="1 2">
    <name type="scientific">Nocardia thailandica</name>
    <dbReference type="NCBI Taxonomy" id="257275"/>
    <lineage>
        <taxon>Bacteria</taxon>
        <taxon>Bacillati</taxon>
        <taxon>Actinomycetota</taxon>
        <taxon>Actinomycetes</taxon>
        <taxon>Mycobacteriales</taxon>
        <taxon>Nocardiaceae</taxon>
        <taxon>Nocardia</taxon>
    </lineage>
</organism>
<dbReference type="PANTHER" id="PTHR43434:SF1">
    <property type="entry name" value="PHOSPHOGLYCOLATE PHOSPHATASE"/>
    <property type="match status" value="1"/>
</dbReference>
<dbReference type="Gene3D" id="1.10.150.240">
    <property type="entry name" value="Putative phosphatase, domain 2"/>
    <property type="match status" value="1"/>
</dbReference>
<keyword evidence="2" id="KW-1185">Reference proteome</keyword>
<dbReference type="Gene3D" id="3.40.50.1000">
    <property type="entry name" value="HAD superfamily/HAD-like"/>
    <property type="match status" value="2"/>
</dbReference>
<evidence type="ECO:0000313" key="2">
    <source>
        <dbReference type="Proteomes" id="UP001601444"/>
    </source>
</evidence>
<keyword evidence="1" id="KW-0378">Hydrolase</keyword>
<comment type="caution">
    <text evidence="1">The sequence shown here is derived from an EMBL/GenBank/DDBJ whole genome shotgun (WGS) entry which is preliminary data.</text>
</comment>
<dbReference type="Pfam" id="PF12710">
    <property type="entry name" value="HAD"/>
    <property type="match status" value="1"/>
</dbReference>
<dbReference type="InterPro" id="IPR050155">
    <property type="entry name" value="HAD-like_hydrolase_sf"/>
</dbReference>
<dbReference type="PANTHER" id="PTHR43434">
    <property type="entry name" value="PHOSPHOGLYCOLATE PHOSPHATASE"/>
    <property type="match status" value="1"/>
</dbReference>
<dbReference type="SUPFAM" id="SSF56784">
    <property type="entry name" value="HAD-like"/>
    <property type="match status" value="1"/>
</dbReference>
<dbReference type="EC" id="3.-.-.-" evidence="1"/>
<dbReference type="GO" id="GO:0016787">
    <property type="term" value="F:hydrolase activity"/>
    <property type="evidence" value="ECO:0007669"/>
    <property type="project" value="UniProtKB-KW"/>
</dbReference>
<sequence length="203" mass="21374">MSVTVGFDLDMTLVDSRRGVAVAVDRLGREFGIPLDGERFAAHLGPPLATLLADNGAPPELIPALVPRYRALYPEIVPLVPAMPGAAEAIGAVHARGGRVVVVTGKHEPLARLHLDHLGWRVDRLAGDLWSTAKAEVLLAERAGIYVGDHAGDMRAAVAAAAVAVGVPTGPCDETELKEAGAEVILADLTEFPDWLDGFDPRS</sequence>
<gene>
    <name evidence="1" type="ORF">ACFYTF_14735</name>
</gene>
<evidence type="ECO:0000313" key="1">
    <source>
        <dbReference type="EMBL" id="MFF0544084.1"/>
    </source>
</evidence>
<dbReference type="EMBL" id="JBIAMX010000007">
    <property type="protein sequence ID" value="MFF0544084.1"/>
    <property type="molecule type" value="Genomic_DNA"/>
</dbReference>
<accession>A0ABW6PNV4</accession>
<dbReference type="InterPro" id="IPR023214">
    <property type="entry name" value="HAD_sf"/>
</dbReference>
<dbReference type="InterPro" id="IPR036412">
    <property type="entry name" value="HAD-like_sf"/>
</dbReference>
<dbReference type="Proteomes" id="UP001601444">
    <property type="component" value="Unassembled WGS sequence"/>
</dbReference>
<reference evidence="1 2" key="1">
    <citation type="submission" date="2024-10" db="EMBL/GenBank/DDBJ databases">
        <title>The Natural Products Discovery Center: Release of the First 8490 Sequenced Strains for Exploring Actinobacteria Biosynthetic Diversity.</title>
        <authorList>
            <person name="Kalkreuter E."/>
            <person name="Kautsar S.A."/>
            <person name="Yang D."/>
            <person name="Bader C.D."/>
            <person name="Teijaro C.N."/>
            <person name="Fluegel L."/>
            <person name="Davis C.M."/>
            <person name="Simpson J.R."/>
            <person name="Lauterbach L."/>
            <person name="Steele A.D."/>
            <person name="Gui C."/>
            <person name="Meng S."/>
            <person name="Li G."/>
            <person name="Viehrig K."/>
            <person name="Ye F."/>
            <person name="Su P."/>
            <person name="Kiefer A.F."/>
            <person name="Nichols A."/>
            <person name="Cepeda A.J."/>
            <person name="Yan W."/>
            <person name="Fan B."/>
            <person name="Jiang Y."/>
            <person name="Adhikari A."/>
            <person name="Zheng C.-J."/>
            <person name="Schuster L."/>
            <person name="Cowan T.M."/>
            <person name="Smanski M.J."/>
            <person name="Chevrette M.G."/>
            <person name="De Carvalho L.P.S."/>
            <person name="Shen B."/>
        </authorList>
    </citation>
    <scope>NUCLEOTIDE SEQUENCE [LARGE SCALE GENOMIC DNA]</scope>
    <source>
        <strain evidence="1 2">NPDC004045</strain>
    </source>
</reference>
<dbReference type="InterPro" id="IPR023198">
    <property type="entry name" value="PGP-like_dom2"/>
</dbReference>
<protein>
    <submittedName>
        <fullName evidence="1">HAD family hydrolase</fullName>
        <ecNumber evidence="1">3.-.-.-</ecNumber>
    </submittedName>
</protein>
<proteinExistence type="predicted"/>
<name>A0ABW6PNV4_9NOCA</name>
<dbReference type="RefSeq" id="WP_387700694.1">
    <property type="nucleotide sequence ID" value="NZ_JBIAMX010000007.1"/>
</dbReference>